<dbReference type="AlphaFoldDB" id="A0A409Y3P8"/>
<dbReference type="Proteomes" id="UP000284706">
    <property type="component" value="Unassembled WGS sequence"/>
</dbReference>
<dbReference type="InParanoid" id="A0A409Y3P8"/>
<organism evidence="1 2">
    <name type="scientific">Gymnopilus dilepis</name>
    <dbReference type="NCBI Taxonomy" id="231916"/>
    <lineage>
        <taxon>Eukaryota</taxon>
        <taxon>Fungi</taxon>
        <taxon>Dikarya</taxon>
        <taxon>Basidiomycota</taxon>
        <taxon>Agaricomycotina</taxon>
        <taxon>Agaricomycetes</taxon>
        <taxon>Agaricomycetidae</taxon>
        <taxon>Agaricales</taxon>
        <taxon>Agaricineae</taxon>
        <taxon>Hymenogastraceae</taxon>
        <taxon>Gymnopilus</taxon>
    </lineage>
</organism>
<dbReference type="EMBL" id="NHYE01001210">
    <property type="protein sequence ID" value="PPQ97676.1"/>
    <property type="molecule type" value="Genomic_DNA"/>
</dbReference>
<sequence length="64" mass="7161">MSSMCGVVQGAVERYRQLPCSFFPLASTTTSSKLSSMGFDHNFVFPGFASRSYFNYMASGFNYF</sequence>
<reference evidence="1 2" key="1">
    <citation type="journal article" date="2018" name="Evol. Lett.">
        <title>Horizontal gene cluster transfer increased hallucinogenic mushroom diversity.</title>
        <authorList>
            <person name="Reynolds H.T."/>
            <person name="Vijayakumar V."/>
            <person name="Gluck-Thaler E."/>
            <person name="Korotkin H.B."/>
            <person name="Matheny P.B."/>
            <person name="Slot J.C."/>
        </authorList>
    </citation>
    <scope>NUCLEOTIDE SEQUENCE [LARGE SCALE GENOMIC DNA]</scope>
    <source>
        <strain evidence="1 2">SRW20</strain>
    </source>
</reference>
<evidence type="ECO:0000313" key="1">
    <source>
        <dbReference type="EMBL" id="PPQ97676.1"/>
    </source>
</evidence>
<accession>A0A409Y3P8</accession>
<name>A0A409Y3P8_9AGAR</name>
<comment type="caution">
    <text evidence="1">The sequence shown here is derived from an EMBL/GenBank/DDBJ whole genome shotgun (WGS) entry which is preliminary data.</text>
</comment>
<keyword evidence="2" id="KW-1185">Reference proteome</keyword>
<gene>
    <name evidence="1" type="ORF">CVT26_002488</name>
</gene>
<proteinExistence type="predicted"/>
<protein>
    <submittedName>
        <fullName evidence="1">Uncharacterized protein</fullName>
    </submittedName>
</protein>
<evidence type="ECO:0000313" key="2">
    <source>
        <dbReference type="Proteomes" id="UP000284706"/>
    </source>
</evidence>